<dbReference type="GO" id="GO:0051604">
    <property type="term" value="P:protein maturation"/>
    <property type="evidence" value="ECO:0007669"/>
    <property type="project" value="InterPro"/>
</dbReference>
<comment type="function">
    <text evidence="5">Involved in the maturation of [NiFe] hydrogenases. Required for nickel insertion into the metal center of the hydrogenase.</text>
</comment>
<feature type="binding site" evidence="5">
    <location>
        <position position="92"/>
    </location>
    <ligand>
        <name>Zn(2+)</name>
        <dbReference type="ChEBI" id="CHEBI:29105"/>
    </ligand>
</feature>
<evidence type="ECO:0000256" key="2">
    <source>
        <dbReference type="ARBA" id="ARBA00022596"/>
    </source>
</evidence>
<keyword evidence="3 5" id="KW-0479">Metal-binding</keyword>
<dbReference type="PIRSF" id="PIRSF004761">
    <property type="entry name" value="Hydrgn_mat_HypA"/>
    <property type="match status" value="1"/>
</dbReference>
<dbReference type="RefSeq" id="WP_014189785.1">
    <property type="nucleotide sequence ID" value="NC_016587.1"/>
</dbReference>
<dbReference type="AlphaFoldDB" id="G7ZGK3"/>
<feature type="binding site" evidence="5">
    <location>
        <position position="76"/>
    </location>
    <ligand>
        <name>Zn(2+)</name>
        <dbReference type="ChEBI" id="CHEBI:29105"/>
    </ligand>
</feature>
<sequence>MHELSLSESIIALVTDCAGLEGVRHVSRVTVDIGEASAVDPQALQFCFPLLSKGTVAEGAELVINRIPLKVRCADCRAEYRPDSPIAPCPACGSHARAVLEGRELRVVSFDGA</sequence>
<keyword evidence="7" id="KW-1185">Reference proteome</keyword>
<evidence type="ECO:0000256" key="5">
    <source>
        <dbReference type="HAMAP-Rule" id="MF_00213"/>
    </source>
</evidence>
<dbReference type="PROSITE" id="PS01249">
    <property type="entry name" value="HYPA"/>
    <property type="match status" value="1"/>
</dbReference>
<feature type="binding site" evidence="5">
    <location>
        <position position="89"/>
    </location>
    <ligand>
        <name>Zn(2+)</name>
        <dbReference type="ChEBI" id="CHEBI:29105"/>
    </ligand>
</feature>
<dbReference type="Gene3D" id="3.30.2320.80">
    <property type="match status" value="1"/>
</dbReference>
<dbReference type="KEGG" id="ali:AZOLI_p40576"/>
<dbReference type="Pfam" id="PF01155">
    <property type="entry name" value="HypA"/>
    <property type="match status" value="1"/>
</dbReference>
<evidence type="ECO:0000256" key="1">
    <source>
        <dbReference type="ARBA" id="ARBA00010748"/>
    </source>
</evidence>
<feature type="binding site" evidence="5">
    <location>
        <position position="73"/>
    </location>
    <ligand>
        <name>Zn(2+)</name>
        <dbReference type="ChEBI" id="CHEBI:29105"/>
    </ligand>
</feature>
<geneLocation type="plasmid" evidence="6 7">
    <name>AZO_p4</name>
</geneLocation>
<keyword evidence="4 5" id="KW-0862">Zinc</keyword>
<comment type="similarity">
    <text evidence="1 5">Belongs to the HypA/HybF family.</text>
</comment>
<protein>
    <recommendedName>
        <fullName evidence="5">Hydrogenase maturation factor HypA</fullName>
    </recommendedName>
</protein>
<dbReference type="GO" id="GO:0016151">
    <property type="term" value="F:nickel cation binding"/>
    <property type="evidence" value="ECO:0007669"/>
    <property type="project" value="UniProtKB-UniRule"/>
</dbReference>
<evidence type="ECO:0000313" key="7">
    <source>
        <dbReference type="Proteomes" id="UP000005667"/>
    </source>
</evidence>
<keyword evidence="6" id="KW-0614">Plasmid</keyword>
<proteinExistence type="inferred from homology"/>
<reference evidence="7" key="1">
    <citation type="journal article" date="2011" name="PLoS Genet.">
        <title>Azospirillum genomes reveal transition of bacteria from aquatic to terrestrial environments.</title>
        <authorList>
            <person name="Wisniewski-Dye F."/>
            <person name="Borziak K."/>
            <person name="Khalsa-Moyers G."/>
            <person name="Alexandre G."/>
            <person name="Sukharnikov L.O."/>
            <person name="Wuichet K."/>
            <person name="Hurst G.B."/>
            <person name="McDonald W.H."/>
            <person name="Robertson J.S."/>
            <person name="Barbe V."/>
            <person name="Calteau A."/>
            <person name="Rouy Z."/>
            <person name="Mangenot S."/>
            <person name="Prigent-Combaret C."/>
            <person name="Normand P."/>
            <person name="Boyer M."/>
            <person name="Siguier P."/>
            <person name="Dessaux Y."/>
            <person name="Elmerich C."/>
            <person name="Condemine G."/>
            <person name="Krishnen G."/>
            <person name="Kennedy I."/>
            <person name="Paterson A.H."/>
            <person name="Gonzalez V."/>
            <person name="Mavingui P."/>
            <person name="Zhulin I.B."/>
        </authorList>
    </citation>
    <scope>NUCLEOTIDE SEQUENCE [LARGE SCALE GENOMIC DNA]</scope>
    <source>
        <strain evidence="7">4B</strain>
    </source>
</reference>
<dbReference type="InterPro" id="IPR020538">
    <property type="entry name" value="Hydgase_Ni_incorp_HypA/HybF_CS"/>
</dbReference>
<evidence type="ECO:0000256" key="3">
    <source>
        <dbReference type="ARBA" id="ARBA00022723"/>
    </source>
</evidence>
<gene>
    <name evidence="6" type="primary">hypA3</name>
    <name evidence="5" type="synonym">hypA</name>
    <name evidence="6" type="ordered locus">AZOLI_p40576</name>
</gene>
<dbReference type="HAMAP" id="MF_00213">
    <property type="entry name" value="HypA_HybF"/>
    <property type="match status" value="1"/>
</dbReference>
<dbReference type="GO" id="GO:0008270">
    <property type="term" value="F:zinc ion binding"/>
    <property type="evidence" value="ECO:0007669"/>
    <property type="project" value="UniProtKB-UniRule"/>
</dbReference>
<dbReference type="PANTHER" id="PTHR34535:SF3">
    <property type="entry name" value="HYDROGENASE MATURATION FACTOR HYPA"/>
    <property type="match status" value="1"/>
</dbReference>
<dbReference type="HOGENOM" id="CLU_126929_0_0_5"/>
<dbReference type="NCBIfam" id="TIGR00100">
    <property type="entry name" value="hypA"/>
    <property type="match status" value="1"/>
</dbReference>
<evidence type="ECO:0000256" key="4">
    <source>
        <dbReference type="ARBA" id="ARBA00022833"/>
    </source>
</evidence>
<organism evidence="6 7">
    <name type="scientific">Azospirillum lipoferum (strain 4B)</name>
    <dbReference type="NCBI Taxonomy" id="862719"/>
    <lineage>
        <taxon>Bacteria</taxon>
        <taxon>Pseudomonadati</taxon>
        <taxon>Pseudomonadota</taxon>
        <taxon>Alphaproteobacteria</taxon>
        <taxon>Rhodospirillales</taxon>
        <taxon>Azospirillaceae</taxon>
        <taxon>Azospirillum</taxon>
    </lineage>
</organism>
<dbReference type="PANTHER" id="PTHR34535">
    <property type="entry name" value="HYDROGENASE MATURATION FACTOR HYPA"/>
    <property type="match status" value="1"/>
</dbReference>
<dbReference type="OrthoDB" id="288014at2"/>
<name>G7ZGK3_AZOL4</name>
<dbReference type="EMBL" id="FQ311872">
    <property type="protein sequence ID" value="CBS90941.1"/>
    <property type="molecule type" value="Genomic_DNA"/>
</dbReference>
<accession>G7ZGK3</accession>
<keyword evidence="2 5" id="KW-0533">Nickel</keyword>
<dbReference type="Proteomes" id="UP000005667">
    <property type="component" value="Plasmid AZO_p4"/>
</dbReference>
<dbReference type="InterPro" id="IPR000688">
    <property type="entry name" value="HypA/HybF"/>
</dbReference>
<feature type="binding site" evidence="5">
    <location>
        <position position="2"/>
    </location>
    <ligand>
        <name>Ni(2+)</name>
        <dbReference type="ChEBI" id="CHEBI:49786"/>
    </ligand>
</feature>
<evidence type="ECO:0000313" key="6">
    <source>
        <dbReference type="EMBL" id="CBS90941.1"/>
    </source>
</evidence>